<proteinExistence type="predicted"/>
<dbReference type="EMBL" id="CP145607">
    <property type="protein sequence ID" value="WWM70437.1"/>
    <property type="molecule type" value="Genomic_DNA"/>
</dbReference>
<dbReference type="Proteomes" id="UP001382935">
    <property type="component" value="Chromosome"/>
</dbReference>
<evidence type="ECO:0000259" key="2">
    <source>
        <dbReference type="Pfam" id="PF09990"/>
    </source>
</evidence>
<feature type="domain" description="DUF2231" evidence="2">
    <location>
        <begin position="113"/>
        <end position="229"/>
    </location>
</feature>
<keyword evidence="1" id="KW-1133">Transmembrane helix</keyword>
<protein>
    <submittedName>
        <fullName evidence="3">DUF2231 domain-containing protein</fullName>
    </submittedName>
</protein>
<keyword evidence="1" id="KW-0472">Membrane</keyword>
<accession>A0ABZ2G019</accession>
<reference evidence="3 4" key="1">
    <citation type="submission" date="2024-02" db="EMBL/GenBank/DDBJ databases">
        <title>Full genome sequence of Sphingomonas kaistensis.</title>
        <authorList>
            <person name="Poletto B.L."/>
            <person name="Silva G."/>
            <person name="Galante D."/>
            <person name="Campos K.R."/>
            <person name="Santos M.B.N."/>
            <person name="Sacchi C.T."/>
        </authorList>
    </citation>
    <scope>NUCLEOTIDE SEQUENCE [LARGE SCALE GENOMIC DNA]</scope>
    <source>
        <strain evidence="3 4">MA4R</strain>
    </source>
</reference>
<evidence type="ECO:0000256" key="1">
    <source>
        <dbReference type="SAM" id="Phobius"/>
    </source>
</evidence>
<feature type="transmembrane region" description="Helical" evidence="1">
    <location>
        <begin position="210"/>
        <end position="234"/>
    </location>
</feature>
<gene>
    <name evidence="3" type="ORF">V6R86_07045</name>
</gene>
<feature type="transmembrane region" description="Helical" evidence="1">
    <location>
        <begin position="21"/>
        <end position="44"/>
    </location>
</feature>
<feature type="transmembrane region" description="Helical" evidence="1">
    <location>
        <begin position="116"/>
        <end position="135"/>
    </location>
</feature>
<evidence type="ECO:0000313" key="3">
    <source>
        <dbReference type="EMBL" id="WWM70437.1"/>
    </source>
</evidence>
<keyword evidence="1" id="KW-0812">Transmembrane</keyword>
<feature type="transmembrane region" description="Helical" evidence="1">
    <location>
        <begin position="147"/>
        <end position="166"/>
    </location>
</feature>
<name>A0ABZ2G019_9SPHN</name>
<dbReference type="Pfam" id="PF09990">
    <property type="entry name" value="DUF2231"/>
    <property type="match status" value="1"/>
</dbReference>
<feature type="transmembrane region" description="Helical" evidence="1">
    <location>
        <begin position="178"/>
        <end position="198"/>
    </location>
</feature>
<dbReference type="RefSeq" id="WP_338503203.1">
    <property type="nucleotide sequence ID" value="NZ_CP145607.1"/>
</dbReference>
<keyword evidence="4" id="KW-1185">Reference proteome</keyword>
<sequence>MEDLVHAQFRSQTEGIMRKKVGGPFVALRGWAAALVILVAILLAPPALAHKGEKHGKAQAAQQMQTPGETGAVQAVPVVDQAPSHGMMEGMDMENDRSNMPFFQRLYEWMGRFHPLIVHFPIAFFPAALFTAVVGRRKPAFSAPVQFLVVAGGIFAPFAAAAGWLAGMGSDPDPILTYHRWLGVAVGIGGAALGVWAWRRPWEDRGAGMILALTVMTIAIAVQGFLGAGITHGIEHLMF</sequence>
<dbReference type="InterPro" id="IPR019251">
    <property type="entry name" value="DUF2231_TM"/>
</dbReference>
<organism evidence="3 4">
    <name type="scientific">Sphingomonas kaistensis</name>
    <dbReference type="NCBI Taxonomy" id="298708"/>
    <lineage>
        <taxon>Bacteria</taxon>
        <taxon>Pseudomonadati</taxon>
        <taxon>Pseudomonadota</taxon>
        <taxon>Alphaproteobacteria</taxon>
        <taxon>Sphingomonadales</taxon>
        <taxon>Sphingomonadaceae</taxon>
        <taxon>Sphingomonas</taxon>
    </lineage>
</organism>
<evidence type="ECO:0000313" key="4">
    <source>
        <dbReference type="Proteomes" id="UP001382935"/>
    </source>
</evidence>